<feature type="region of interest" description="Disordered" evidence="1">
    <location>
        <begin position="164"/>
        <end position="183"/>
    </location>
</feature>
<evidence type="ECO:0000256" key="1">
    <source>
        <dbReference type="SAM" id="MobiDB-lite"/>
    </source>
</evidence>
<sequence length="405" mass="43876">MHRKHGAVLAKINVQGNGSYHLLTRTDTASKELFAMPPIQAAACSHRHLTLSKDAFGKAGLSDRMALFSELLFIAAALNATAGIEDTSTAALLARKHSHSIASSWSIYLDWRQPPFVSTSCDVGCHPGARSNSSCAPPSTKAWCLRLGRAELARCSSFFVARSRETGKPPHREGTSVHAATPQHGIAARSQQRMKLQLSPLVRAAADDVRWRFGLPPFHREKRAHGHAFTSYGFLHARLRGGPKHRHHSTNGSNDNVLDAHFVSAKAAQVAPTVVAHTLLNGLSAACPSHPLWIVSYYAEDEWAYLGWNSSSYTEALREALANASSMAPPHSAAMVSVPQLLSEADLGIRPGAWPGVHEDDNYFSYAVILDLKDSAGSLYHADGATASCTILHTLQRYDTPNTLL</sequence>
<feature type="compositionally biased region" description="Basic and acidic residues" evidence="1">
    <location>
        <begin position="164"/>
        <end position="175"/>
    </location>
</feature>
<evidence type="ECO:0000313" key="2">
    <source>
        <dbReference type="EMBL" id="CAD8535426.1"/>
    </source>
</evidence>
<accession>A0A7S0IY19</accession>
<dbReference type="EMBL" id="HBER01021265">
    <property type="protein sequence ID" value="CAD8535426.1"/>
    <property type="molecule type" value="Transcribed_RNA"/>
</dbReference>
<protein>
    <submittedName>
        <fullName evidence="2">Uncharacterized protein</fullName>
    </submittedName>
</protein>
<dbReference type="AlphaFoldDB" id="A0A7S0IY19"/>
<organism evidence="2">
    <name type="scientific">Calcidiscus leptoporus</name>
    <dbReference type="NCBI Taxonomy" id="127549"/>
    <lineage>
        <taxon>Eukaryota</taxon>
        <taxon>Haptista</taxon>
        <taxon>Haptophyta</taxon>
        <taxon>Prymnesiophyceae</taxon>
        <taxon>Coccolithales</taxon>
        <taxon>Calcidiscaceae</taxon>
        <taxon>Calcidiscus</taxon>
    </lineage>
</organism>
<name>A0A7S0IY19_9EUKA</name>
<reference evidence="2" key="1">
    <citation type="submission" date="2021-01" db="EMBL/GenBank/DDBJ databases">
        <authorList>
            <person name="Corre E."/>
            <person name="Pelletier E."/>
            <person name="Niang G."/>
            <person name="Scheremetjew M."/>
            <person name="Finn R."/>
            <person name="Kale V."/>
            <person name="Holt S."/>
            <person name="Cochrane G."/>
            <person name="Meng A."/>
            <person name="Brown T."/>
            <person name="Cohen L."/>
        </authorList>
    </citation>
    <scope>NUCLEOTIDE SEQUENCE</scope>
    <source>
        <strain evidence="2">RCC1130</strain>
    </source>
</reference>
<gene>
    <name evidence="2" type="ORF">CLEP1334_LOCUS10706</name>
</gene>
<proteinExistence type="predicted"/>